<dbReference type="InterPro" id="IPR017871">
    <property type="entry name" value="ABC_transporter-like_CS"/>
</dbReference>
<dbReference type="Pfam" id="PF00005">
    <property type="entry name" value="ABC_tran"/>
    <property type="match status" value="1"/>
</dbReference>
<dbReference type="InterPro" id="IPR027417">
    <property type="entry name" value="P-loop_NTPase"/>
</dbReference>
<dbReference type="InterPro" id="IPR003593">
    <property type="entry name" value="AAA+_ATPase"/>
</dbReference>
<dbReference type="Proteomes" id="UP000551501">
    <property type="component" value="Unassembled WGS sequence"/>
</dbReference>
<dbReference type="RefSeq" id="WP_183369578.1">
    <property type="nucleotide sequence ID" value="NZ_BAABHL010000128.1"/>
</dbReference>
<evidence type="ECO:0000256" key="1">
    <source>
        <dbReference type="ARBA" id="ARBA00022448"/>
    </source>
</evidence>
<dbReference type="PANTHER" id="PTHR42781:SF4">
    <property type="entry name" value="SPERMIDINE_PUTRESCINE IMPORT ATP-BINDING PROTEIN POTA"/>
    <property type="match status" value="1"/>
</dbReference>
<dbReference type="GO" id="GO:0015418">
    <property type="term" value="F:ABC-type quaternary ammonium compound transporting activity"/>
    <property type="evidence" value="ECO:0007669"/>
    <property type="project" value="UniProtKB-EC"/>
</dbReference>
<dbReference type="GO" id="GO:0043190">
    <property type="term" value="C:ATP-binding cassette (ABC) transporter complex"/>
    <property type="evidence" value="ECO:0007669"/>
    <property type="project" value="InterPro"/>
</dbReference>
<dbReference type="InterPro" id="IPR008995">
    <property type="entry name" value="Mo/tungstate-bd_C_term_dom"/>
</dbReference>
<keyword evidence="1" id="KW-0813">Transport</keyword>
<keyword evidence="3 6" id="KW-0067">ATP-binding</keyword>
<dbReference type="GO" id="GO:0016887">
    <property type="term" value="F:ATP hydrolysis activity"/>
    <property type="evidence" value="ECO:0007669"/>
    <property type="project" value="InterPro"/>
</dbReference>
<dbReference type="SUPFAM" id="SSF50331">
    <property type="entry name" value="MOP-like"/>
    <property type="match status" value="1"/>
</dbReference>
<name>A0A840ES66_9ACTN</name>
<dbReference type="GO" id="GO:0005524">
    <property type="term" value="F:ATP binding"/>
    <property type="evidence" value="ECO:0007669"/>
    <property type="project" value="UniProtKB-KW"/>
</dbReference>
<dbReference type="AlphaFoldDB" id="A0A840ES66"/>
<dbReference type="PROSITE" id="PS50893">
    <property type="entry name" value="ABC_TRANSPORTER_2"/>
    <property type="match status" value="1"/>
</dbReference>
<evidence type="ECO:0000256" key="3">
    <source>
        <dbReference type="ARBA" id="ARBA00022840"/>
    </source>
</evidence>
<evidence type="ECO:0000256" key="4">
    <source>
        <dbReference type="ARBA" id="ARBA00066388"/>
    </source>
</evidence>
<dbReference type="Pfam" id="PF08402">
    <property type="entry name" value="TOBE_2"/>
    <property type="match status" value="1"/>
</dbReference>
<dbReference type="InterPro" id="IPR013611">
    <property type="entry name" value="Transp-assoc_OB_typ2"/>
</dbReference>
<dbReference type="PROSITE" id="PS00211">
    <property type="entry name" value="ABC_TRANSPORTER_1"/>
    <property type="match status" value="1"/>
</dbReference>
<proteinExistence type="predicted"/>
<evidence type="ECO:0000313" key="7">
    <source>
        <dbReference type="Proteomes" id="UP000551501"/>
    </source>
</evidence>
<keyword evidence="2" id="KW-0547">Nucleotide-binding</keyword>
<reference evidence="6 7" key="1">
    <citation type="submission" date="2020-08" db="EMBL/GenBank/DDBJ databases">
        <title>Sequencing the genomes of 1000 actinobacteria strains.</title>
        <authorList>
            <person name="Klenk H.-P."/>
        </authorList>
    </citation>
    <scope>NUCLEOTIDE SEQUENCE [LARGE SCALE GENOMIC DNA]</scope>
    <source>
        <strain evidence="6 7">DSM 45298</strain>
    </source>
</reference>
<dbReference type="PANTHER" id="PTHR42781">
    <property type="entry name" value="SPERMIDINE/PUTRESCINE IMPORT ATP-BINDING PROTEIN POTA"/>
    <property type="match status" value="1"/>
</dbReference>
<evidence type="ECO:0000313" key="6">
    <source>
        <dbReference type="EMBL" id="MBB4134401.1"/>
    </source>
</evidence>
<evidence type="ECO:0000256" key="2">
    <source>
        <dbReference type="ARBA" id="ARBA00022741"/>
    </source>
</evidence>
<feature type="domain" description="ABC transporter" evidence="5">
    <location>
        <begin position="11"/>
        <end position="247"/>
    </location>
</feature>
<evidence type="ECO:0000259" key="5">
    <source>
        <dbReference type="PROSITE" id="PS50893"/>
    </source>
</evidence>
<accession>A0A840ES66</accession>
<dbReference type="SUPFAM" id="SSF52540">
    <property type="entry name" value="P-loop containing nucleoside triphosphate hydrolases"/>
    <property type="match status" value="1"/>
</dbReference>
<keyword evidence="7" id="KW-1185">Reference proteome</keyword>
<dbReference type="InterPro" id="IPR050093">
    <property type="entry name" value="ABC_SmlMolc_Importer"/>
</dbReference>
<dbReference type="InterPro" id="IPR003439">
    <property type="entry name" value="ABC_transporter-like_ATP-bd"/>
</dbReference>
<dbReference type="FunFam" id="3.40.50.300:FF:000425">
    <property type="entry name" value="Probable ABC transporter, ATP-binding subunit"/>
    <property type="match status" value="1"/>
</dbReference>
<sequence length="338" mass="36291">MESTRRSGTGVDVAGLTRVFGDGTGLKPVDLTLSPGEFVSVLGPSGCGKSTFLRCLAGLEQPDAGRIAFGDHVVYDGAHKIDVAVRKRGLGMVFQDLALWPHLDVAGNVAFPLKVAGVGKTQILQRVTAMLDRVDLGLYSDKAPHQLSGGQQQRVAIARALVAHPDLLLLDEPFSALDVALRGRLRVQLRELTTQLRVTSVFVTHDQTEAMSMSDRVIVMNAGRIAQIDAPEALYRRPADRFVAEFLGAVNDLPGGGAVRPEAVRVAEYAVDADLTAVVDHSMYVGGVFETTCRVTGAVRPWLVRTRDGYANGETIPLHVDARARILDDAAPADLVPR</sequence>
<gene>
    <name evidence="6" type="ORF">BKA16_000953</name>
</gene>
<organism evidence="6 7">
    <name type="scientific">Gordonia humi</name>
    <dbReference type="NCBI Taxonomy" id="686429"/>
    <lineage>
        <taxon>Bacteria</taxon>
        <taxon>Bacillati</taxon>
        <taxon>Actinomycetota</taxon>
        <taxon>Actinomycetes</taxon>
        <taxon>Mycobacteriales</taxon>
        <taxon>Gordoniaceae</taxon>
        <taxon>Gordonia</taxon>
    </lineage>
</organism>
<comment type="caution">
    <text evidence="6">The sequence shown here is derived from an EMBL/GenBank/DDBJ whole genome shotgun (WGS) entry which is preliminary data.</text>
</comment>
<dbReference type="SMART" id="SM00382">
    <property type="entry name" value="AAA"/>
    <property type="match status" value="1"/>
</dbReference>
<dbReference type="EC" id="7.6.2.9" evidence="4"/>
<protein>
    <recommendedName>
        <fullName evidence="4">ABC-type quaternary amine transporter</fullName>
        <ecNumber evidence="4">7.6.2.9</ecNumber>
    </recommendedName>
</protein>
<dbReference type="Gene3D" id="3.40.50.300">
    <property type="entry name" value="P-loop containing nucleotide triphosphate hydrolases"/>
    <property type="match status" value="1"/>
</dbReference>
<dbReference type="EMBL" id="JACIFP010000001">
    <property type="protein sequence ID" value="MBB4134401.1"/>
    <property type="molecule type" value="Genomic_DNA"/>
</dbReference>